<comment type="caution">
    <text evidence="4">The sequence shown here is derived from an EMBL/GenBank/DDBJ whole genome shotgun (WGS) entry which is preliminary data.</text>
</comment>
<feature type="transmembrane region" description="Helical" evidence="2">
    <location>
        <begin position="412"/>
        <end position="432"/>
    </location>
</feature>
<sequence>MFVHVLLWCLFAAMGWGYTTFDPVCSRPVDSVNFVSSPNTRGTMEILWGCLFTLIACTWTIHHPNVPEQRDGRDPGWKGDLRWGLKSACESAKLALVTVLAPELIISIAWDQRRIAKKVGRELRELAAKDKVPWTMVHGHYTAMGGFVIRYNVSSEKRKGGEPYHLTADDVIFLRKKGHLKRLPNVTRDELCDKSKSDPLLKLIAVVQILWSIIQISTRAIRRLPITLLELNVLALAACALVIYLLCWHKPKHVQVAITILTYEGGIPEEVKQGLEAVEMSAAWVILFDTAQELQVIRNTHPPEGAPLSNTRIQFSDEKAGDEEMSNGTLGNKKPGDEKMGSVKQGDEETGNYKPDDEKLNNEKLGNEKLGNEKLDNEKLGVAGSLFVAATLFGAVHVAGWNLGFPTRAEQILWRCAGIYILTLPCMIVLLYPIGRLLGGLLHLKDETVHSLLGLGGTLLCWVYLLARFFILVETVRTFVSLDSNVFIATWTVNIPHFA</sequence>
<evidence type="ECO:0000256" key="3">
    <source>
        <dbReference type="SAM" id="SignalP"/>
    </source>
</evidence>
<evidence type="ECO:0000313" key="4">
    <source>
        <dbReference type="EMBL" id="GAB1317036.1"/>
    </source>
</evidence>
<dbReference type="PANTHER" id="PTHR35043:SF7">
    <property type="entry name" value="TRANSCRIPTION FACTOR DOMAIN-CONTAINING PROTEIN"/>
    <property type="match status" value="1"/>
</dbReference>
<organism evidence="4 5">
    <name type="scientific">Madurella fahalii</name>
    <dbReference type="NCBI Taxonomy" id="1157608"/>
    <lineage>
        <taxon>Eukaryota</taxon>
        <taxon>Fungi</taxon>
        <taxon>Dikarya</taxon>
        <taxon>Ascomycota</taxon>
        <taxon>Pezizomycotina</taxon>
        <taxon>Sordariomycetes</taxon>
        <taxon>Sordariomycetidae</taxon>
        <taxon>Sordariales</taxon>
        <taxon>Sordariales incertae sedis</taxon>
        <taxon>Madurella</taxon>
    </lineage>
</organism>
<feature type="transmembrane region" description="Helical" evidence="2">
    <location>
        <begin position="380"/>
        <end position="400"/>
    </location>
</feature>
<keyword evidence="2" id="KW-1133">Transmembrane helix</keyword>
<dbReference type="RefSeq" id="XP_070918767.1">
    <property type="nucleotide sequence ID" value="XM_071062666.1"/>
</dbReference>
<feature type="transmembrane region" description="Helical" evidence="2">
    <location>
        <begin position="452"/>
        <end position="473"/>
    </location>
</feature>
<feature type="signal peptide" evidence="3">
    <location>
        <begin position="1"/>
        <end position="17"/>
    </location>
</feature>
<keyword evidence="2" id="KW-0812">Transmembrane</keyword>
<accession>A0ABQ0GH02</accession>
<protein>
    <submittedName>
        <fullName evidence="4">Paternally-expressed gene 3 protein</fullName>
    </submittedName>
</protein>
<reference evidence="4 5" key="1">
    <citation type="submission" date="2024-09" db="EMBL/GenBank/DDBJ databases">
        <title>Itraconazole resistance in Madurella fahalii resulting from another homologue of gene encoding cytochrome P450 14-alpha sterol demethylase (CYP51).</title>
        <authorList>
            <person name="Yoshioka I."/>
            <person name="Fahal A.H."/>
            <person name="Kaneko S."/>
            <person name="Yaguchi T."/>
        </authorList>
    </citation>
    <scope>NUCLEOTIDE SEQUENCE [LARGE SCALE GENOMIC DNA]</scope>
    <source>
        <strain evidence="4 5">IFM 68171</strain>
    </source>
</reference>
<keyword evidence="5" id="KW-1185">Reference proteome</keyword>
<evidence type="ECO:0000256" key="2">
    <source>
        <dbReference type="SAM" id="Phobius"/>
    </source>
</evidence>
<feature type="region of interest" description="Disordered" evidence="1">
    <location>
        <begin position="317"/>
        <end position="368"/>
    </location>
</feature>
<dbReference type="PANTHER" id="PTHR35043">
    <property type="entry name" value="TRANSCRIPTION FACTOR DOMAIN-CONTAINING PROTEIN"/>
    <property type="match status" value="1"/>
</dbReference>
<gene>
    <name evidence="4" type="ORF">MFIFM68171_07246</name>
</gene>
<evidence type="ECO:0000313" key="5">
    <source>
        <dbReference type="Proteomes" id="UP001628179"/>
    </source>
</evidence>
<dbReference type="GeneID" id="98177989"/>
<feature type="transmembrane region" description="Helical" evidence="2">
    <location>
        <begin position="224"/>
        <end position="247"/>
    </location>
</feature>
<evidence type="ECO:0000256" key="1">
    <source>
        <dbReference type="SAM" id="MobiDB-lite"/>
    </source>
</evidence>
<proteinExistence type="predicted"/>
<keyword evidence="2" id="KW-0472">Membrane</keyword>
<keyword evidence="3" id="KW-0732">Signal</keyword>
<dbReference type="EMBL" id="BAAFSV010000004">
    <property type="protein sequence ID" value="GAB1317036.1"/>
    <property type="molecule type" value="Genomic_DNA"/>
</dbReference>
<name>A0ABQ0GH02_9PEZI</name>
<feature type="chain" id="PRO_5047399112" evidence="3">
    <location>
        <begin position="18"/>
        <end position="499"/>
    </location>
</feature>
<dbReference type="Proteomes" id="UP001628179">
    <property type="component" value="Unassembled WGS sequence"/>
</dbReference>
<feature type="compositionally biased region" description="Basic and acidic residues" evidence="1">
    <location>
        <begin position="354"/>
        <end position="368"/>
    </location>
</feature>
<feature type="transmembrane region" description="Helical" evidence="2">
    <location>
        <begin position="45"/>
        <end position="61"/>
    </location>
</feature>
<feature type="compositionally biased region" description="Basic and acidic residues" evidence="1">
    <location>
        <begin position="334"/>
        <end position="347"/>
    </location>
</feature>